<accession>A0ABT5AKL0</accession>
<evidence type="ECO:0000256" key="3">
    <source>
        <dbReference type="ARBA" id="ARBA00022729"/>
    </source>
</evidence>
<feature type="domain" description="Cadherin" evidence="8">
    <location>
        <begin position="130"/>
        <end position="214"/>
    </location>
</feature>
<keyword evidence="4" id="KW-0677">Repeat</keyword>
<protein>
    <submittedName>
        <fullName evidence="9">Cadherin domain-containing protein</fullName>
    </submittedName>
</protein>
<evidence type="ECO:0000256" key="7">
    <source>
        <dbReference type="ARBA" id="ARBA00023136"/>
    </source>
</evidence>
<dbReference type="InterPro" id="IPR025193">
    <property type="entry name" value="DUF4114"/>
</dbReference>
<dbReference type="SMART" id="SM00112">
    <property type="entry name" value="CA"/>
    <property type="match status" value="6"/>
</dbReference>
<dbReference type="PANTHER" id="PTHR24027">
    <property type="entry name" value="CADHERIN-23"/>
    <property type="match status" value="1"/>
</dbReference>
<keyword evidence="10" id="KW-1185">Reference proteome</keyword>
<evidence type="ECO:0000259" key="8">
    <source>
        <dbReference type="PROSITE" id="PS50268"/>
    </source>
</evidence>
<dbReference type="Gene3D" id="2.60.40.60">
    <property type="entry name" value="Cadherins"/>
    <property type="match status" value="6"/>
</dbReference>
<name>A0ABT5AKL0_9CYAN</name>
<evidence type="ECO:0000313" key="9">
    <source>
        <dbReference type="EMBL" id="MDB9537844.1"/>
    </source>
</evidence>
<evidence type="ECO:0000256" key="2">
    <source>
        <dbReference type="ARBA" id="ARBA00022692"/>
    </source>
</evidence>
<sequence length="961" mass="103519">MPNQAPTNLTLNNSAISLPIQEGETIVSNFISQDPVTGKTFTYELVSGDGATDNSLFSFVGGNQLIAVTVLDFESLQRSYSIRVKTTDQNGSSFEQQYNINVEDINEAPTDLSYDNNTDTTAIDEGQTDSVIGNLISTDQDTGSTFTYSLIAGDGDTDNSSFSIVGNQLIANTVFDFETKTSYSIRVKTEDQGGLSFEKQLNINVNDINEAPTDLSYDNTTDTTAIDEGKPIGTVVGNLISTDQDTGNTFTYSLIAGDGDTDNDLFTIVDNQVIANIVFDFETQTKTSYSIRVKTEDQGGLSFEKQLNININDINGPTDLSYDNTTDTTTIDEGKPIGTVVGDLTSTDPDTGKTFTYTLVTGEGATDNSLFTIVDNQLQTNSVFDFETKNSYRIRVKTTDQNGSSFEKPLTIDVSNVNETPTDLTLSNSTVVENKAIGTVVGNFTSTDPDTGNTFTYSLVSGTGATDNSLFTIVDNQLQTNSVFDFETKNSYRIRVKTTDQGGLFYEKPLTIGVTNVNETPTNLTLSTSTVAENQVIGTVVGNLTTTDPDTGNTFTYSLVTGDGATDNSLFTIVDNQLKTNSVFDFETKNSYRIRVKTTDQNGLFYEKPLTIGVSNVNEPPTLDRPSSGNPFVIKGDNNDKKRLEVKLTGYNSKLNSELGVFTVDDANGKIDGTAPGAAGYTEKALQSGQVIFSLLGNSPVGFDQSRLSRLLEFNSNSNLRFYLVKDGSTDSVLNNTTPKTNVLFDISSNVRTTTLGNGFSLAWEDGSGNANGFEDLRVTITPTDTPVAPGTSVQNKPQRELLDLRGSNTPVTANFVVNREAAYNNFVGFYKVNDENGGIDTDGNGTIDVRPGDASYAQAALNLKARVSDLALAVNNNGTATFNKTLQGGSFFAPFIITNGGTPDNYDNINSRIYFTFGAANSDGVDHVRLLGDNTFGFEDLAGGGDNDFNDVIVKVNLPV</sequence>
<dbReference type="RefSeq" id="WP_271797456.1">
    <property type="nucleotide sequence ID" value="NZ_JAQMUC010000096.1"/>
</dbReference>
<evidence type="ECO:0000256" key="6">
    <source>
        <dbReference type="ARBA" id="ARBA00022989"/>
    </source>
</evidence>
<evidence type="ECO:0000256" key="5">
    <source>
        <dbReference type="ARBA" id="ARBA00022837"/>
    </source>
</evidence>
<gene>
    <name evidence="9" type="ORF">PN451_18730</name>
</gene>
<dbReference type="EMBL" id="JAQMUC010000096">
    <property type="protein sequence ID" value="MDB9537844.1"/>
    <property type="molecule type" value="Genomic_DNA"/>
</dbReference>
<dbReference type="InterPro" id="IPR015919">
    <property type="entry name" value="Cadherin-like_sf"/>
</dbReference>
<evidence type="ECO:0000256" key="1">
    <source>
        <dbReference type="ARBA" id="ARBA00004167"/>
    </source>
</evidence>
<keyword evidence="5" id="KW-0106">Calcium</keyword>
<dbReference type="CDD" id="cd11304">
    <property type="entry name" value="Cadherin_repeat"/>
    <property type="match status" value="5"/>
</dbReference>
<dbReference type="InterPro" id="IPR039808">
    <property type="entry name" value="Cadherin"/>
</dbReference>
<feature type="domain" description="Cadherin" evidence="8">
    <location>
        <begin position="34"/>
        <end position="111"/>
    </location>
</feature>
<dbReference type="Proteomes" id="UP001211249">
    <property type="component" value="Unassembled WGS sequence"/>
</dbReference>
<keyword evidence="7" id="KW-0472">Membrane</keyword>
<dbReference type="PRINTS" id="PR00205">
    <property type="entry name" value="CADHERIN"/>
</dbReference>
<keyword evidence="3" id="KW-0732">Signal</keyword>
<dbReference type="PROSITE" id="PS50268">
    <property type="entry name" value="CADHERIN_2"/>
    <property type="match status" value="6"/>
</dbReference>
<evidence type="ECO:0000313" key="10">
    <source>
        <dbReference type="Proteomes" id="UP001211249"/>
    </source>
</evidence>
<dbReference type="Pfam" id="PF00028">
    <property type="entry name" value="Cadherin"/>
    <property type="match status" value="3"/>
</dbReference>
<dbReference type="Pfam" id="PF13448">
    <property type="entry name" value="DUF4114"/>
    <property type="match status" value="1"/>
</dbReference>
<feature type="domain" description="Cadherin" evidence="8">
    <location>
        <begin position="523"/>
        <end position="623"/>
    </location>
</feature>
<dbReference type="PANTHER" id="PTHR24027:SF422">
    <property type="entry name" value="CADHERIN DOMAIN-CONTAINING PROTEIN"/>
    <property type="match status" value="1"/>
</dbReference>
<keyword evidence="2" id="KW-0812">Transmembrane</keyword>
<organism evidence="9 10">
    <name type="scientific">Dolichospermum planctonicum CS-1226</name>
    <dbReference type="NCBI Taxonomy" id="3021751"/>
    <lineage>
        <taxon>Bacteria</taxon>
        <taxon>Bacillati</taxon>
        <taxon>Cyanobacteriota</taxon>
        <taxon>Cyanophyceae</taxon>
        <taxon>Nostocales</taxon>
        <taxon>Aphanizomenonaceae</taxon>
        <taxon>Dolichospermum</taxon>
        <taxon>Dolichospermum planctonicum</taxon>
    </lineage>
</organism>
<feature type="domain" description="Cadherin" evidence="8">
    <location>
        <begin position="323"/>
        <end position="423"/>
    </location>
</feature>
<proteinExistence type="predicted"/>
<keyword evidence="6" id="KW-1133">Transmembrane helix</keyword>
<reference evidence="9 10" key="1">
    <citation type="submission" date="2023-01" db="EMBL/GenBank/DDBJ databases">
        <title>Genomes from the Australian National Cyanobacteria Reference Collection.</title>
        <authorList>
            <person name="Willis A."/>
            <person name="Lee E.M.F."/>
        </authorList>
    </citation>
    <scope>NUCLEOTIDE SEQUENCE [LARGE SCALE GENOMIC DNA]</scope>
    <source>
        <strain evidence="9 10">CS-1226</strain>
    </source>
</reference>
<feature type="domain" description="Cadherin" evidence="8">
    <location>
        <begin position="218"/>
        <end position="319"/>
    </location>
</feature>
<evidence type="ECO:0000256" key="4">
    <source>
        <dbReference type="ARBA" id="ARBA00022737"/>
    </source>
</evidence>
<dbReference type="InterPro" id="IPR002126">
    <property type="entry name" value="Cadherin-like_dom"/>
</dbReference>
<comment type="subcellular location">
    <subcellularLocation>
        <location evidence="1">Membrane</location>
        <topology evidence="1">Single-pass membrane protein</topology>
    </subcellularLocation>
</comment>
<feature type="domain" description="Cadherin" evidence="8">
    <location>
        <begin position="423"/>
        <end position="523"/>
    </location>
</feature>
<comment type="caution">
    <text evidence="9">The sequence shown here is derived from an EMBL/GenBank/DDBJ whole genome shotgun (WGS) entry which is preliminary data.</text>
</comment>
<dbReference type="SUPFAM" id="SSF49313">
    <property type="entry name" value="Cadherin-like"/>
    <property type="match status" value="6"/>
</dbReference>